<dbReference type="GO" id="GO:0046872">
    <property type="term" value="F:metal ion binding"/>
    <property type="evidence" value="ECO:0007669"/>
    <property type="project" value="UniProtKB-KW"/>
</dbReference>
<keyword evidence="5" id="KW-1185">Reference proteome</keyword>
<dbReference type="Pfam" id="PF13473">
    <property type="entry name" value="Cupredoxin_1"/>
    <property type="match status" value="1"/>
</dbReference>
<evidence type="ECO:0000313" key="4">
    <source>
        <dbReference type="EMBL" id="TCK17505.1"/>
    </source>
</evidence>
<gene>
    <name evidence="4" type="ORF">DFR30_0736</name>
</gene>
<dbReference type="InterPro" id="IPR028096">
    <property type="entry name" value="EfeO_Cupredoxin"/>
</dbReference>
<dbReference type="PANTHER" id="PTHR38439:SF3">
    <property type="entry name" value="COPPER-RESISTANT CUPROPROTEIN COPI"/>
    <property type="match status" value="1"/>
</dbReference>
<dbReference type="RefSeq" id="WP_165869079.1">
    <property type="nucleotide sequence ID" value="NZ_SMFX01000001.1"/>
</dbReference>
<dbReference type="InterPro" id="IPR008972">
    <property type="entry name" value="Cupredoxin"/>
</dbReference>
<keyword evidence="1" id="KW-0479">Metal-binding</keyword>
<organism evidence="4 5">
    <name type="scientific">Thiogranum longum</name>
    <dbReference type="NCBI Taxonomy" id="1537524"/>
    <lineage>
        <taxon>Bacteria</taxon>
        <taxon>Pseudomonadati</taxon>
        <taxon>Pseudomonadota</taxon>
        <taxon>Gammaproteobacteria</taxon>
        <taxon>Chromatiales</taxon>
        <taxon>Ectothiorhodospiraceae</taxon>
        <taxon>Thiogranum</taxon>
    </lineage>
</organism>
<sequence length="134" mass="14727">MRRDVFSKSAVPILVLIGIFFFPALAFQVHAEGTSQAVTLTLGDYRFDPDSIEVQSSQPVILTLINKDGITPHNFTLQDTAAGLDIDINVSAGSTSMVEFTPEKPGTYTFYCAKKLPFMKSHRARGMEGTLIVR</sequence>
<dbReference type="PANTHER" id="PTHR38439">
    <property type="entry name" value="AURACYANIN-B"/>
    <property type="match status" value="1"/>
</dbReference>
<evidence type="ECO:0000256" key="2">
    <source>
        <dbReference type="ARBA" id="ARBA00023008"/>
    </source>
</evidence>
<protein>
    <submittedName>
        <fullName evidence="4">Plastocyanin</fullName>
    </submittedName>
</protein>
<comment type="caution">
    <text evidence="4">The sequence shown here is derived from an EMBL/GenBank/DDBJ whole genome shotgun (WGS) entry which is preliminary data.</text>
</comment>
<evidence type="ECO:0000259" key="3">
    <source>
        <dbReference type="Pfam" id="PF13473"/>
    </source>
</evidence>
<dbReference type="AlphaFoldDB" id="A0A4R1HBB9"/>
<proteinExistence type="predicted"/>
<dbReference type="Proteomes" id="UP000295707">
    <property type="component" value="Unassembled WGS sequence"/>
</dbReference>
<reference evidence="4 5" key="1">
    <citation type="submission" date="2019-03" db="EMBL/GenBank/DDBJ databases">
        <title>Genomic Encyclopedia of Type Strains, Phase IV (KMG-IV): sequencing the most valuable type-strain genomes for metagenomic binning, comparative biology and taxonomic classification.</title>
        <authorList>
            <person name="Goeker M."/>
        </authorList>
    </citation>
    <scope>NUCLEOTIDE SEQUENCE [LARGE SCALE GENOMIC DNA]</scope>
    <source>
        <strain evidence="4 5">DSM 19610</strain>
    </source>
</reference>
<name>A0A4R1HBB9_9GAMM</name>
<keyword evidence="2" id="KW-0186">Copper</keyword>
<dbReference type="SUPFAM" id="SSF49503">
    <property type="entry name" value="Cupredoxins"/>
    <property type="match status" value="1"/>
</dbReference>
<evidence type="ECO:0000313" key="5">
    <source>
        <dbReference type="Proteomes" id="UP000295707"/>
    </source>
</evidence>
<dbReference type="Gene3D" id="2.60.40.420">
    <property type="entry name" value="Cupredoxins - blue copper proteins"/>
    <property type="match status" value="1"/>
</dbReference>
<dbReference type="EMBL" id="SMFX01000001">
    <property type="protein sequence ID" value="TCK17505.1"/>
    <property type="molecule type" value="Genomic_DNA"/>
</dbReference>
<accession>A0A4R1HBB9</accession>
<feature type="domain" description="EfeO-type cupredoxin-like" evidence="3">
    <location>
        <begin position="21"/>
        <end position="120"/>
    </location>
</feature>
<evidence type="ECO:0000256" key="1">
    <source>
        <dbReference type="ARBA" id="ARBA00022723"/>
    </source>
</evidence>
<dbReference type="InterPro" id="IPR050845">
    <property type="entry name" value="Cu-binding_ET"/>
</dbReference>